<feature type="transmembrane region" description="Helical" evidence="1">
    <location>
        <begin position="12"/>
        <end position="34"/>
    </location>
</feature>
<organism evidence="2 3">
    <name type="scientific">Candidatus Iainarchaeum sp</name>
    <dbReference type="NCBI Taxonomy" id="3101447"/>
    <lineage>
        <taxon>Archaea</taxon>
        <taxon>Candidatus Iainarchaeota</taxon>
        <taxon>Candidatus Iainarchaeia</taxon>
        <taxon>Candidatus Iainarchaeales</taxon>
        <taxon>Candidatus Iainarchaeaceae</taxon>
        <taxon>Candidatus Iainarchaeum</taxon>
    </lineage>
</organism>
<keyword evidence="1" id="KW-0812">Transmembrane</keyword>
<dbReference type="AlphaFoldDB" id="A0A2D6LPZ7"/>
<protein>
    <submittedName>
        <fullName evidence="2">Uncharacterized protein</fullName>
    </submittedName>
</protein>
<gene>
    <name evidence="2" type="ORF">CL944_02210</name>
</gene>
<evidence type="ECO:0000313" key="3">
    <source>
        <dbReference type="Proteomes" id="UP000226712"/>
    </source>
</evidence>
<proteinExistence type="predicted"/>
<dbReference type="EMBL" id="NZBD01000015">
    <property type="protein sequence ID" value="MAG18266.1"/>
    <property type="molecule type" value="Genomic_DNA"/>
</dbReference>
<sequence>MEKQVKSMFTQAIFFFIIGVVLASLFMWSMMQGITIHFTGNDSLAFSYYFVGWISGIAAFSLYWQAKNLFHFAKISR</sequence>
<reference evidence="3" key="1">
    <citation type="submission" date="2017-09" db="EMBL/GenBank/DDBJ databases">
        <title>The Reconstruction of 2,631 Draft Metagenome-Assembled Genomes from the Global Oceans.</title>
        <authorList>
            <person name="Tully B.J."/>
            <person name="Graham E.D."/>
            <person name="Heidelberg J.F."/>
        </authorList>
    </citation>
    <scope>NUCLEOTIDE SEQUENCE [LARGE SCALE GENOMIC DNA]</scope>
</reference>
<evidence type="ECO:0000313" key="2">
    <source>
        <dbReference type="EMBL" id="MAG18266.1"/>
    </source>
</evidence>
<comment type="caution">
    <text evidence="2">The sequence shown here is derived from an EMBL/GenBank/DDBJ whole genome shotgun (WGS) entry which is preliminary data.</text>
</comment>
<dbReference type="Proteomes" id="UP000226712">
    <property type="component" value="Unassembled WGS sequence"/>
</dbReference>
<evidence type="ECO:0000256" key="1">
    <source>
        <dbReference type="SAM" id="Phobius"/>
    </source>
</evidence>
<name>A0A2D6LPZ7_9ARCH</name>
<accession>A0A2D6LPZ7</accession>
<feature type="transmembrane region" description="Helical" evidence="1">
    <location>
        <begin position="46"/>
        <end position="64"/>
    </location>
</feature>
<keyword evidence="1" id="KW-1133">Transmembrane helix</keyword>
<keyword evidence="1" id="KW-0472">Membrane</keyword>